<dbReference type="InterPro" id="IPR021401">
    <property type="entry name" value="DUF3040"/>
</dbReference>
<feature type="region of interest" description="Disordered" evidence="1">
    <location>
        <begin position="78"/>
        <end position="109"/>
    </location>
</feature>
<name>A0A2T0Q4N9_9ACTN</name>
<dbReference type="Proteomes" id="UP000237846">
    <property type="component" value="Unassembled WGS sequence"/>
</dbReference>
<reference evidence="3 4" key="1">
    <citation type="submission" date="2018-03" db="EMBL/GenBank/DDBJ databases">
        <title>Genomic Encyclopedia of Archaeal and Bacterial Type Strains, Phase II (KMG-II): from individual species to whole genera.</title>
        <authorList>
            <person name="Goeker M."/>
        </authorList>
    </citation>
    <scope>NUCLEOTIDE SEQUENCE [LARGE SCALE GENOMIC DNA]</scope>
    <source>
        <strain evidence="3 4">DSM 45601</strain>
    </source>
</reference>
<keyword evidence="2" id="KW-0472">Membrane</keyword>
<dbReference type="RefSeq" id="WP_106246248.1">
    <property type="nucleotide sequence ID" value="NZ_PVZC01000004.1"/>
</dbReference>
<keyword evidence="4" id="KW-1185">Reference proteome</keyword>
<organism evidence="3 4">
    <name type="scientific">Allonocardiopsis opalescens</name>
    <dbReference type="NCBI Taxonomy" id="1144618"/>
    <lineage>
        <taxon>Bacteria</taxon>
        <taxon>Bacillati</taxon>
        <taxon>Actinomycetota</taxon>
        <taxon>Actinomycetes</taxon>
        <taxon>Streptosporangiales</taxon>
        <taxon>Allonocardiopsis</taxon>
    </lineage>
</organism>
<keyword evidence="2" id="KW-0812">Transmembrane</keyword>
<feature type="transmembrane region" description="Helical" evidence="2">
    <location>
        <begin position="55"/>
        <end position="74"/>
    </location>
</feature>
<gene>
    <name evidence="3" type="ORF">CLV72_104365</name>
</gene>
<evidence type="ECO:0000313" key="3">
    <source>
        <dbReference type="EMBL" id="PRX98785.1"/>
    </source>
</evidence>
<dbReference type="OrthoDB" id="4339071at2"/>
<evidence type="ECO:0008006" key="5">
    <source>
        <dbReference type="Google" id="ProtNLM"/>
    </source>
</evidence>
<evidence type="ECO:0000256" key="1">
    <source>
        <dbReference type="SAM" id="MobiDB-lite"/>
    </source>
</evidence>
<evidence type="ECO:0000256" key="2">
    <source>
        <dbReference type="SAM" id="Phobius"/>
    </source>
</evidence>
<dbReference type="EMBL" id="PVZC01000004">
    <property type="protein sequence ID" value="PRX98785.1"/>
    <property type="molecule type" value="Genomic_DNA"/>
</dbReference>
<evidence type="ECO:0000313" key="4">
    <source>
        <dbReference type="Proteomes" id="UP000237846"/>
    </source>
</evidence>
<dbReference type="Pfam" id="PF11239">
    <property type="entry name" value="DUF3040"/>
    <property type="match status" value="1"/>
</dbReference>
<feature type="compositionally biased region" description="Low complexity" evidence="1">
    <location>
        <begin position="87"/>
        <end position="109"/>
    </location>
</feature>
<keyword evidence="2" id="KW-1133">Transmembrane helix</keyword>
<accession>A0A2T0Q4N9</accession>
<protein>
    <recommendedName>
        <fullName evidence="5">DUF3040 family protein</fullName>
    </recommendedName>
</protein>
<comment type="caution">
    <text evidence="3">The sequence shown here is derived from an EMBL/GenBank/DDBJ whole genome shotgun (WGS) entry which is preliminary data.</text>
</comment>
<dbReference type="AlphaFoldDB" id="A0A2T0Q4N9"/>
<proteinExistence type="predicted"/>
<sequence length="109" mass="11105">MALSMDEQRRLAEIEQQLARQDPQLARFLAEFDGDRPAEARPAAPPPREARAQGWAAWAALGVLVVAVVAALLATAPRTAAPPPAEPAASPTATAAPPGTAAPAPSAAP</sequence>